<keyword evidence="7" id="KW-0576">Peroxisome</keyword>
<dbReference type="GO" id="GO:0016560">
    <property type="term" value="P:protein import into peroxisome matrix, docking"/>
    <property type="evidence" value="ECO:0007669"/>
    <property type="project" value="TreeGrafter"/>
</dbReference>
<keyword evidence="4" id="KW-0963">Cytoplasm</keyword>
<feature type="repeat" description="TPR" evidence="8">
    <location>
        <begin position="394"/>
        <end position="427"/>
    </location>
</feature>
<keyword evidence="5" id="KW-0677">Repeat</keyword>
<dbReference type="GO" id="GO:0005052">
    <property type="term" value="F:peroxisome matrix targeting signal-1 binding"/>
    <property type="evidence" value="ECO:0007669"/>
    <property type="project" value="TreeGrafter"/>
</dbReference>
<dbReference type="Proteomes" id="UP001161438">
    <property type="component" value="Chromosome 13"/>
</dbReference>
<dbReference type="GO" id="GO:0005778">
    <property type="term" value="C:peroxisomal membrane"/>
    <property type="evidence" value="ECO:0007669"/>
    <property type="project" value="TreeGrafter"/>
</dbReference>
<dbReference type="GO" id="GO:0005829">
    <property type="term" value="C:cytosol"/>
    <property type="evidence" value="ECO:0007669"/>
    <property type="project" value="TreeGrafter"/>
</dbReference>
<dbReference type="Pfam" id="PF13181">
    <property type="entry name" value="TPR_8"/>
    <property type="match status" value="2"/>
</dbReference>
<evidence type="ECO:0000256" key="7">
    <source>
        <dbReference type="ARBA" id="ARBA00023140"/>
    </source>
</evidence>
<dbReference type="SMART" id="SM00028">
    <property type="entry name" value="TPR"/>
    <property type="match status" value="4"/>
</dbReference>
<name>A0AA35IS80_SACMI</name>
<keyword evidence="10" id="KW-1185">Reference proteome</keyword>
<gene>
    <name evidence="9" type="primary">SMKI13G1460</name>
    <name evidence="9" type="ORF">SMKI_13G1460</name>
</gene>
<comment type="similarity">
    <text evidence="3">Belongs to the peroxisomal targeting signal receptor family.</text>
</comment>
<proteinExistence type="inferred from homology"/>
<evidence type="ECO:0000313" key="9">
    <source>
        <dbReference type="EMBL" id="CAI4035496.1"/>
    </source>
</evidence>
<dbReference type="InterPro" id="IPR019734">
    <property type="entry name" value="TPR_rpt"/>
</dbReference>
<organism evidence="9 10">
    <name type="scientific">Saccharomyces mikatae IFO 1815</name>
    <dbReference type="NCBI Taxonomy" id="226126"/>
    <lineage>
        <taxon>Eukaryota</taxon>
        <taxon>Fungi</taxon>
        <taxon>Dikarya</taxon>
        <taxon>Ascomycota</taxon>
        <taxon>Saccharomycotina</taxon>
        <taxon>Saccharomycetes</taxon>
        <taxon>Saccharomycetales</taxon>
        <taxon>Saccharomycetaceae</taxon>
        <taxon>Saccharomyces</taxon>
    </lineage>
</organism>
<dbReference type="Gene3D" id="1.25.40.10">
    <property type="entry name" value="Tetratricopeptide repeat domain"/>
    <property type="match status" value="1"/>
</dbReference>
<evidence type="ECO:0000256" key="4">
    <source>
        <dbReference type="ARBA" id="ARBA00022490"/>
    </source>
</evidence>
<dbReference type="InterPro" id="IPR024111">
    <property type="entry name" value="PEX5/PEX5L"/>
</dbReference>
<evidence type="ECO:0000313" key="10">
    <source>
        <dbReference type="Proteomes" id="UP001161438"/>
    </source>
</evidence>
<feature type="repeat" description="TPR" evidence="8">
    <location>
        <begin position="253"/>
        <end position="286"/>
    </location>
</feature>
<comment type="subcellular location">
    <subcellularLocation>
        <location evidence="2">Cytoplasm</location>
    </subcellularLocation>
    <subcellularLocation>
        <location evidence="1">Peroxisome</location>
    </subcellularLocation>
</comment>
<dbReference type="PANTHER" id="PTHR10130">
    <property type="entry name" value="PEROXISOMAL TARGETING SIGNAL 1 RECEPTOR PEX5"/>
    <property type="match status" value="1"/>
</dbReference>
<dbReference type="AlphaFoldDB" id="A0AA35IS80"/>
<dbReference type="PROSITE" id="PS50005">
    <property type="entry name" value="TPR"/>
    <property type="match status" value="2"/>
</dbReference>
<evidence type="ECO:0000256" key="6">
    <source>
        <dbReference type="ARBA" id="ARBA00022803"/>
    </source>
</evidence>
<accession>A0AA35IS80</accession>
<evidence type="ECO:0000256" key="3">
    <source>
        <dbReference type="ARBA" id="ARBA00005348"/>
    </source>
</evidence>
<protein>
    <submittedName>
        <fullName evidence="9">Uncharacterized protein</fullName>
    </submittedName>
</protein>
<dbReference type="SUPFAM" id="SSF48452">
    <property type="entry name" value="TPR-like"/>
    <property type="match status" value="1"/>
</dbReference>
<dbReference type="GeneID" id="80920370"/>
<evidence type="ECO:0000256" key="2">
    <source>
        <dbReference type="ARBA" id="ARBA00004496"/>
    </source>
</evidence>
<reference evidence="9" key="1">
    <citation type="submission" date="2022-10" db="EMBL/GenBank/DDBJ databases">
        <authorList>
            <person name="Byrne P K."/>
        </authorList>
    </citation>
    <scope>NUCLEOTIDE SEQUENCE</scope>
    <source>
        <strain evidence="9">IFO1815</strain>
    </source>
</reference>
<dbReference type="InterPro" id="IPR011990">
    <property type="entry name" value="TPR-like_helical_dom_sf"/>
</dbReference>
<dbReference type="RefSeq" id="XP_056078616.1">
    <property type="nucleotide sequence ID" value="XM_056224727.1"/>
</dbReference>
<keyword evidence="6 8" id="KW-0802">TPR repeat</keyword>
<sequence>MNEVTCSVTNGNPIHKINNEVRLKRNNLDKSSGFQNSGSAACNAKTIEYIFTNCPRGVSANRIDFQIALPVGNFRHNCNGGKELSRLEDQWSKEFSCSYRNKSADVIKPGRGKPEKCLINFHDKHFSPYHHTAHHQKRIYPFKRAYHDSPSFSNGWETQFKLVENQLINDLIIENNPEEKTIGYEYVAEYEETIDFKHKLLAVSQTYQFLKSNSYLYERDPYKIGCVLMENGSNLNEVVMAFEAAVSQDSNHSNAWLKLGIVNIENEDENNGEQALRNCLNLDPNNSSAMESLAIHYINQQNESESLKFFYKWIISKFSGFLHLFAGKDKKSVHEIPEKSHIVHILESLLSLRITKADRYDIYSVLSVLYYSDQKIQQSLESLELLLSERPNNGILWNRYGAILANTKSYNSAINAYNKSKQLRPNFTRVRYNLAIAYLNEGDYVRASRMLIEVILLRINGYKHSKAKIQSKFMQNLKNTLIALKKFDLLDDLIKSSQDVELLLSTLKDIYNKIG</sequence>
<dbReference type="EMBL" id="OX365769">
    <property type="protein sequence ID" value="CAI4035496.1"/>
    <property type="molecule type" value="Genomic_DNA"/>
</dbReference>
<dbReference type="PANTHER" id="PTHR10130:SF0">
    <property type="entry name" value="GH08708P"/>
    <property type="match status" value="1"/>
</dbReference>
<evidence type="ECO:0000256" key="1">
    <source>
        <dbReference type="ARBA" id="ARBA00004275"/>
    </source>
</evidence>
<evidence type="ECO:0000256" key="8">
    <source>
        <dbReference type="PROSITE-ProRule" id="PRU00339"/>
    </source>
</evidence>
<evidence type="ECO:0000256" key="5">
    <source>
        <dbReference type="ARBA" id="ARBA00022737"/>
    </source>
</evidence>